<evidence type="ECO:0000256" key="2">
    <source>
        <dbReference type="ARBA" id="ARBA00023015"/>
    </source>
</evidence>
<gene>
    <name evidence="7" type="primary">tetR</name>
    <name evidence="7" type="ORF">Mgrana_02442</name>
</gene>
<dbReference type="InterPro" id="IPR009057">
    <property type="entry name" value="Homeodomain-like_sf"/>
</dbReference>
<dbReference type="SUPFAM" id="SSF48498">
    <property type="entry name" value="Tetracyclin repressor-like, C-terminal domain"/>
    <property type="match status" value="1"/>
</dbReference>
<sequence length="227" mass="25385">MPRPRHPAPNPSPEPRARLSREGVLQKAVEIADQEGIHALTMRRLAQELGVEAMSLYYHFANKDRLLDGMIDRVFAEIELPPGGDWKSRIRARAVSARDTLVRHRWALGLMESRTQPGPATLHHHNAVIECFRTSGFSVAAAAHAYSLLDSYVYGFVLQQLNLPFNTFEEAGSAADSIMAEMAAGEYPYLVEMATEHVLKPGYDYAEEFGIGLEIVLDGLERLRDRV</sequence>
<evidence type="ECO:0000256" key="3">
    <source>
        <dbReference type="ARBA" id="ARBA00023125"/>
    </source>
</evidence>
<feature type="DNA-binding region" description="H-T-H motif" evidence="5">
    <location>
        <begin position="41"/>
        <end position="60"/>
    </location>
</feature>
<accession>A0A399F9P1</accession>
<dbReference type="PANTHER" id="PTHR30055:SF151">
    <property type="entry name" value="TRANSCRIPTIONAL REGULATORY PROTEIN"/>
    <property type="match status" value="1"/>
</dbReference>
<dbReference type="EMBL" id="QWLB01000036">
    <property type="protein sequence ID" value="RIH91632.1"/>
    <property type="molecule type" value="Genomic_DNA"/>
</dbReference>
<evidence type="ECO:0000259" key="6">
    <source>
        <dbReference type="PROSITE" id="PS50977"/>
    </source>
</evidence>
<keyword evidence="1" id="KW-0678">Repressor</keyword>
<dbReference type="GO" id="GO:0046677">
    <property type="term" value="P:response to antibiotic"/>
    <property type="evidence" value="ECO:0007669"/>
    <property type="project" value="InterPro"/>
</dbReference>
<dbReference type="GO" id="GO:0003700">
    <property type="term" value="F:DNA-binding transcription factor activity"/>
    <property type="evidence" value="ECO:0007669"/>
    <property type="project" value="TreeGrafter"/>
</dbReference>
<dbReference type="Pfam" id="PF02909">
    <property type="entry name" value="TetR_C_1"/>
    <property type="match status" value="1"/>
</dbReference>
<organism evidence="7 8">
    <name type="scientific">Meiothermus granaticius NBRC 107808</name>
    <dbReference type="NCBI Taxonomy" id="1227551"/>
    <lineage>
        <taxon>Bacteria</taxon>
        <taxon>Thermotogati</taxon>
        <taxon>Deinococcota</taxon>
        <taxon>Deinococci</taxon>
        <taxon>Thermales</taxon>
        <taxon>Thermaceae</taxon>
        <taxon>Meiothermus</taxon>
    </lineage>
</organism>
<dbReference type="Proteomes" id="UP000266178">
    <property type="component" value="Unassembled WGS sequence"/>
</dbReference>
<evidence type="ECO:0000256" key="4">
    <source>
        <dbReference type="ARBA" id="ARBA00023163"/>
    </source>
</evidence>
<comment type="caution">
    <text evidence="7">The sequence shown here is derived from an EMBL/GenBank/DDBJ whole genome shotgun (WGS) entry which is preliminary data.</text>
</comment>
<dbReference type="SUPFAM" id="SSF46689">
    <property type="entry name" value="Homeodomain-like"/>
    <property type="match status" value="1"/>
</dbReference>
<reference evidence="7 8" key="1">
    <citation type="submission" date="2018-08" db="EMBL/GenBank/DDBJ databases">
        <title>Meiothermus granaticius genome AF-68 sequencing project.</title>
        <authorList>
            <person name="Da Costa M.S."/>
            <person name="Albuquerque L."/>
            <person name="Raposo P."/>
            <person name="Froufe H.J.C."/>
            <person name="Barroso C.S."/>
            <person name="Egas C."/>
        </authorList>
    </citation>
    <scope>NUCLEOTIDE SEQUENCE [LARGE SCALE GENOMIC DNA]</scope>
    <source>
        <strain evidence="7 8">AF-68</strain>
    </source>
</reference>
<dbReference type="OrthoDB" id="166040at2"/>
<proteinExistence type="predicted"/>
<evidence type="ECO:0000256" key="1">
    <source>
        <dbReference type="ARBA" id="ARBA00022491"/>
    </source>
</evidence>
<name>A0A399F9P1_9DEIN</name>
<dbReference type="PANTHER" id="PTHR30055">
    <property type="entry name" value="HTH-TYPE TRANSCRIPTIONAL REGULATOR RUTR"/>
    <property type="match status" value="1"/>
</dbReference>
<dbReference type="Gene3D" id="1.10.357.10">
    <property type="entry name" value="Tetracycline Repressor, domain 2"/>
    <property type="match status" value="1"/>
</dbReference>
<dbReference type="InterPro" id="IPR003012">
    <property type="entry name" value="Tet_transcr_reg_TetR"/>
</dbReference>
<dbReference type="PRINTS" id="PR00400">
    <property type="entry name" value="TETREPRESSOR"/>
</dbReference>
<dbReference type="Pfam" id="PF00440">
    <property type="entry name" value="TetR_N"/>
    <property type="match status" value="1"/>
</dbReference>
<dbReference type="PRINTS" id="PR00455">
    <property type="entry name" value="HTHTETR"/>
</dbReference>
<dbReference type="InterPro" id="IPR004111">
    <property type="entry name" value="Repressor_TetR_C"/>
</dbReference>
<keyword evidence="4" id="KW-0804">Transcription</keyword>
<dbReference type="InterPro" id="IPR001647">
    <property type="entry name" value="HTH_TetR"/>
</dbReference>
<feature type="domain" description="HTH tetR-type" evidence="6">
    <location>
        <begin position="18"/>
        <end position="78"/>
    </location>
</feature>
<keyword evidence="3 5" id="KW-0238">DNA-binding</keyword>
<protein>
    <submittedName>
        <fullName evidence="7">Tetracycline repressor protein class D</fullName>
    </submittedName>
</protein>
<dbReference type="InterPro" id="IPR050109">
    <property type="entry name" value="HTH-type_TetR-like_transc_reg"/>
</dbReference>
<dbReference type="AlphaFoldDB" id="A0A399F9P1"/>
<dbReference type="Gene3D" id="1.10.10.60">
    <property type="entry name" value="Homeodomain-like"/>
    <property type="match status" value="1"/>
</dbReference>
<keyword evidence="2" id="KW-0805">Transcription regulation</keyword>
<keyword evidence="8" id="KW-1185">Reference proteome</keyword>
<dbReference type="PROSITE" id="PS50977">
    <property type="entry name" value="HTH_TETR_2"/>
    <property type="match status" value="1"/>
</dbReference>
<dbReference type="InterPro" id="IPR036271">
    <property type="entry name" value="Tet_transcr_reg_TetR-rel_C_sf"/>
</dbReference>
<dbReference type="RefSeq" id="WP_119357904.1">
    <property type="nucleotide sequence ID" value="NZ_BJXM01000037.1"/>
</dbReference>
<dbReference type="GO" id="GO:0045892">
    <property type="term" value="P:negative regulation of DNA-templated transcription"/>
    <property type="evidence" value="ECO:0007669"/>
    <property type="project" value="InterPro"/>
</dbReference>
<evidence type="ECO:0000313" key="8">
    <source>
        <dbReference type="Proteomes" id="UP000266178"/>
    </source>
</evidence>
<dbReference type="GO" id="GO:0000976">
    <property type="term" value="F:transcription cis-regulatory region binding"/>
    <property type="evidence" value="ECO:0007669"/>
    <property type="project" value="TreeGrafter"/>
</dbReference>
<evidence type="ECO:0000256" key="5">
    <source>
        <dbReference type="PROSITE-ProRule" id="PRU00335"/>
    </source>
</evidence>
<evidence type="ECO:0000313" key="7">
    <source>
        <dbReference type="EMBL" id="RIH91632.1"/>
    </source>
</evidence>